<dbReference type="PATRIC" id="fig|1555112.3.peg.275"/>
<dbReference type="PANTHER" id="PTHR33362:SF5">
    <property type="entry name" value="C4-DICARBOXYLATE TRAP TRANSPORTER LARGE PERMEASE PROTEIN DCTM"/>
    <property type="match status" value="1"/>
</dbReference>
<evidence type="ECO:0000313" key="10">
    <source>
        <dbReference type="Proteomes" id="UP000065807"/>
    </source>
</evidence>
<proteinExistence type="predicted"/>
<dbReference type="STRING" id="1555112.LIP_0263"/>
<evidence type="ECO:0000256" key="2">
    <source>
        <dbReference type="ARBA" id="ARBA00022475"/>
    </source>
</evidence>
<feature type="transmembrane region" description="Helical" evidence="7">
    <location>
        <begin position="173"/>
        <end position="196"/>
    </location>
</feature>
<gene>
    <name evidence="9" type="ORF">LIP_0263</name>
</gene>
<feature type="transmembrane region" description="Helical" evidence="7">
    <location>
        <begin position="83"/>
        <end position="109"/>
    </location>
</feature>
<dbReference type="EMBL" id="AP014924">
    <property type="protein sequence ID" value="BAS26120.1"/>
    <property type="molecule type" value="Genomic_DNA"/>
</dbReference>
<evidence type="ECO:0000259" key="8">
    <source>
        <dbReference type="Pfam" id="PF06808"/>
    </source>
</evidence>
<evidence type="ECO:0000256" key="1">
    <source>
        <dbReference type="ARBA" id="ARBA00004429"/>
    </source>
</evidence>
<protein>
    <submittedName>
        <fullName evidence="9">C4-dicarboxylate ABC transporter permease</fullName>
    </submittedName>
</protein>
<dbReference type="RefSeq" id="WP_068133284.1">
    <property type="nucleotide sequence ID" value="NZ_AP014924.1"/>
</dbReference>
<evidence type="ECO:0000256" key="7">
    <source>
        <dbReference type="SAM" id="Phobius"/>
    </source>
</evidence>
<dbReference type="AlphaFoldDB" id="A0A0K2SGA1"/>
<feature type="transmembrane region" description="Helical" evidence="7">
    <location>
        <begin position="140"/>
        <end position="161"/>
    </location>
</feature>
<keyword evidence="10" id="KW-1185">Reference proteome</keyword>
<keyword evidence="3" id="KW-0997">Cell inner membrane</keyword>
<dbReference type="KEGG" id="lpil:LIP_0263"/>
<dbReference type="NCBIfam" id="TIGR00786">
    <property type="entry name" value="dctM"/>
    <property type="match status" value="1"/>
</dbReference>
<dbReference type="Pfam" id="PF06808">
    <property type="entry name" value="DctM"/>
    <property type="match status" value="1"/>
</dbReference>
<keyword evidence="5 7" id="KW-1133">Transmembrane helix</keyword>
<comment type="subcellular location">
    <subcellularLocation>
        <location evidence="1">Cell inner membrane</location>
        <topology evidence="1">Multi-pass membrane protein</topology>
    </subcellularLocation>
</comment>
<feature type="transmembrane region" description="Helical" evidence="7">
    <location>
        <begin position="115"/>
        <end position="133"/>
    </location>
</feature>
<evidence type="ECO:0000313" key="9">
    <source>
        <dbReference type="EMBL" id="BAS26120.1"/>
    </source>
</evidence>
<keyword evidence="4 7" id="KW-0812">Transmembrane</keyword>
<evidence type="ECO:0000256" key="3">
    <source>
        <dbReference type="ARBA" id="ARBA00022519"/>
    </source>
</evidence>
<feature type="transmembrane region" description="Helical" evidence="7">
    <location>
        <begin position="315"/>
        <end position="345"/>
    </location>
</feature>
<name>A0A0K2SGA1_LIMPI</name>
<feature type="transmembrane region" description="Helical" evidence="7">
    <location>
        <begin position="50"/>
        <end position="71"/>
    </location>
</feature>
<feature type="transmembrane region" description="Helical" evidence="7">
    <location>
        <begin position="242"/>
        <end position="261"/>
    </location>
</feature>
<accession>A0A0K2SGA1</accession>
<dbReference type="GO" id="GO:0005886">
    <property type="term" value="C:plasma membrane"/>
    <property type="evidence" value="ECO:0007669"/>
    <property type="project" value="UniProtKB-SubCell"/>
</dbReference>
<evidence type="ECO:0000256" key="5">
    <source>
        <dbReference type="ARBA" id="ARBA00022989"/>
    </source>
</evidence>
<reference evidence="10" key="2">
    <citation type="journal article" date="2016" name="Int. J. Syst. Evol. Microbiol.">
        <title>Complete genome sequence and cell structure of Limnochorda pilosa, a Gram-negative spore-former within the phylum Firmicutes.</title>
        <authorList>
            <person name="Watanabe M."/>
            <person name="Kojima H."/>
            <person name="Fukui M."/>
        </authorList>
    </citation>
    <scope>NUCLEOTIDE SEQUENCE [LARGE SCALE GENOMIC DNA]</scope>
    <source>
        <strain evidence="10">HC45</strain>
    </source>
</reference>
<dbReference type="GO" id="GO:0022857">
    <property type="term" value="F:transmembrane transporter activity"/>
    <property type="evidence" value="ECO:0007669"/>
    <property type="project" value="TreeGrafter"/>
</dbReference>
<evidence type="ECO:0000256" key="6">
    <source>
        <dbReference type="ARBA" id="ARBA00023136"/>
    </source>
</evidence>
<feature type="transmembrane region" description="Helical" evidence="7">
    <location>
        <begin position="273"/>
        <end position="295"/>
    </location>
</feature>
<feature type="transmembrane region" description="Helical" evidence="7">
    <location>
        <begin position="217"/>
        <end position="236"/>
    </location>
</feature>
<keyword evidence="2" id="KW-1003">Cell membrane</keyword>
<dbReference type="PANTHER" id="PTHR33362">
    <property type="entry name" value="SIALIC ACID TRAP TRANSPORTER PERMEASE PROTEIN SIAT-RELATED"/>
    <property type="match status" value="1"/>
</dbReference>
<dbReference type="InterPro" id="IPR010656">
    <property type="entry name" value="DctM"/>
</dbReference>
<reference evidence="10" key="1">
    <citation type="submission" date="2015-07" db="EMBL/GenBank/DDBJ databases">
        <title>Complete genome sequence and phylogenetic analysis of Limnochorda pilosa.</title>
        <authorList>
            <person name="Watanabe M."/>
            <person name="Kojima H."/>
            <person name="Fukui M."/>
        </authorList>
    </citation>
    <scope>NUCLEOTIDE SEQUENCE [LARGE SCALE GENOMIC DNA]</scope>
    <source>
        <strain evidence="10">HC45</strain>
    </source>
</reference>
<keyword evidence="6 7" id="KW-0472">Membrane</keyword>
<feature type="transmembrane region" description="Helical" evidence="7">
    <location>
        <begin position="398"/>
        <end position="422"/>
    </location>
</feature>
<evidence type="ECO:0000256" key="4">
    <source>
        <dbReference type="ARBA" id="ARBA00022692"/>
    </source>
</evidence>
<dbReference type="Proteomes" id="UP000065807">
    <property type="component" value="Chromosome"/>
</dbReference>
<dbReference type="OrthoDB" id="9785600at2"/>
<feature type="domain" description="TRAP C4-dicarboxylate transport system permease DctM subunit" evidence="8">
    <location>
        <begin position="10"/>
        <end position="418"/>
    </location>
</feature>
<dbReference type="InterPro" id="IPR004681">
    <property type="entry name" value="TRAP_DctM"/>
</dbReference>
<dbReference type="PIRSF" id="PIRSF006066">
    <property type="entry name" value="HI0050"/>
    <property type="match status" value="1"/>
</dbReference>
<sequence length="429" mass="45152">MSEWAAALLVGSFALLLLLRAPIAVALGLSSVFTIWIYDLGIPVLSYNVWAGIAKFPLLAIPFFILAGVIMEKAGMAGRIVHFIRLLVGHLPGGLALAAVGVALFWGAVSGSGPATVAALGTILIPGMARVGYDRAFATAVVAATSELSIVIPPSIALIVYGTLTSQSVGTLFVAGVVPGLVVGALLGALALVLSIRRGYGGEEPTQPGQVWEAFKEAGWGLLAPVIILGGIYGGVFTPTEAAAVAVFYGLFVGLVVYRSLSLRSLYRTLVEATISTSVIMIVVTLAGIFSWTASTIGVIDRVTQAILALDGSPLLLLLVLNLFLLVVGMFLDAISVYYIFLPIFIPVMAHLGWNPIWFGIMMTVNLALGQITPPVAVNLYMGAHVAGLSLEEVWREVWRFAAAAAVGLLIVAYVPQLSLWLPWALGMR</sequence>
<organism evidence="9 10">
    <name type="scientific">Limnochorda pilosa</name>
    <dbReference type="NCBI Taxonomy" id="1555112"/>
    <lineage>
        <taxon>Bacteria</taxon>
        <taxon>Bacillati</taxon>
        <taxon>Bacillota</taxon>
        <taxon>Limnochordia</taxon>
        <taxon>Limnochordales</taxon>
        <taxon>Limnochordaceae</taxon>
        <taxon>Limnochorda</taxon>
    </lineage>
</organism>